<dbReference type="Pfam" id="PF00440">
    <property type="entry name" value="TetR_N"/>
    <property type="match status" value="1"/>
</dbReference>
<gene>
    <name evidence="6" type="ORF">QI30_16095</name>
</gene>
<evidence type="ECO:0000259" key="5">
    <source>
        <dbReference type="PROSITE" id="PS50977"/>
    </source>
</evidence>
<keyword evidence="3" id="KW-0804">Transcription</keyword>
<reference evidence="6 7" key="1">
    <citation type="submission" date="2014-11" db="EMBL/GenBank/DDBJ databases">
        <title>Genome sequence and analysis of novel Kurthia sp.</title>
        <authorList>
            <person name="Lawson J.N."/>
            <person name="Gonzalez J.E."/>
            <person name="Rinauldi L."/>
            <person name="Xuan Z."/>
            <person name="Firman A."/>
            <person name="Shaddox L."/>
            <person name="Trudeau A."/>
            <person name="Shah S."/>
            <person name="Reiman D."/>
        </authorList>
    </citation>
    <scope>NUCLEOTIDE SEQUENCE [LARGE SCALE GENOMIC DNA]</scope>
    <source>
        <strain evidence="6 7">3B1D</strain>
    </source>
</reference>
<feature type="DNA-binding region" description="H-T-H motif" evidence="4">
    <location>
        <begin position="32"/>
        <end position="51"/>
    </location>
</feature>
<dbReference type="PANTHER" id="PTHR30055:SF234">
    <property type="entry name" value="HTH-TYPE TRANSCRIPTIONAL REGULATOR BETI"/>
    <property type="match status" value="1"/>
</dbReference>
<accession>A0A433RQL9</accession>
<evidence type="ECO:0000313" key="7">
    <source>
        <dbReference type="Proteomes" id="UP000288623"/>
    </source>
</evidence>
<dbReference type="Proteomes" id="UP000288623">
    <property type="component" value="Unassembled WGS sequence"/>
</dbReference>
<dbReference type="InterPro" id="IPR001647">
    <property type="entry name" value="HTH_TetR"/>
</dbReference>
<dbReference type="PANTHER" id="PTHR30055">
    <property type="entry name" value="HTH-TYPE TRANSCRIPTIONAL REGULATOR RUTR"/>
    <property type="match status" value="1"/>
</dbReference>
<dbReference type="SUPFAM" id="SSF46689">
    <property type="entry name" value="Homeodomain-like"/>
    <property type="match status" value="1"/>
</dbReference>
<dbReference type="InterPro" id="IPR050109">
    <property type="entry name" value="HTH-type_TetR-like_transc_reg"/>
</dbReference>
<evidence type="ECO:0000313" key="6">
    <source>
        <dbReference type="EMBL" id="RUS53075.1"/>
    </source>
</evidence>
<dbReference type="RefSeq" id="WP_126991621.1">
    <property type="nucleotide sequence ID" value="NZ_JTFC01000041.1"/>
</dbReference>
<dbReference type="PROSITE" id="PS50977">
    <property type="entry name" value="HTH_TETR_2"/>
    <property type="match status" value="1"/>
</dbReference>
<dbReference type="GO" id="GO:0003700">
    <property type="term" value="F:DNA-binding transcription factor activity"/>
    <property type="evidence" value="ECO:0007669"/>
    <property type="project" value="TreeGrafter"/>
</dbReference>
<evidence type="ECO:0000256" key="3">
    <source>
        <dbReference type="ARBA" id="ARBA00023163"/>
    </source>
</evidence>
<comment type="caution">
    <text evidence="6">The sequence shown here is derived from an EMBL/GenBank/DDBJ whole genome shotgun (WGS) entry which is preliminary data.</text>
</comment>
<keyword evidence="2 4" id="KW-0238">DNA-binding</keyword>
<dbReference type="EMBL" id="JTFC01000041">
    <property type="protein sequence ID" value="RUS53075.1"/>
    <property type="molecule type" value="Genomic_DNA"/>
</dbReference>
<dbReference type="PRINTS" id="PR00455">
    <property type="entry name" value="HTHTETR"/>
</dbReference>
<name>A0A433RQL9_9BACL</name>
<evidence type="ECO:0000256" key="1">
    <source>
        <dbReference type="ARBA" id="ARBA00023015"/>
    </source>
</evidence>
<dbReference type="Gene3D" id="1.10.357.10">
    <property type="entry name" value="Tetracycline Repressor, domain 2"/>
    <property type="match status" value="1"/>
</dbReference>
<feature type="domain" description="HTH tetR-type" evidence="5">
    <location>
        <begin position="9"/>
        <end position="69"/>
    </location>
</feature>
<evidence type="ECO:0000256" key="4">
    <source>
        <dbReference type="PROSITE-ProRule" id="PRU00335"/>
    </source>
</evidence>
<keyword evidence="7" id="KW-1185">Reference proteome</keyword>
<dbReference type="OrthoDB" id="2720430at2"/>
<organism evidence="6 7">
    <name type="scientific">Candidatus Kurthia intestinigallinarum</name>
    <dbReference type="NCBI Taxonomy" id="1562256"/>
    <lineage>
        <taxon>Bacteria</taxon>
        <taxon>Bacillati</taxon>
        <taxon>Bacillota</taxon>
        <taxon>Bacilli</taxon>
        <taxon>Bacillales</taxon>
        <taxon>Caryophanaceae</taxon>
        <taxon>Kurthia</taxon>
    </lineage>
</organism>
<dbReference type="AlphaFoldDB" id="A0A433RQL9"/>
<proteinExistence type="predicted"/>
<protein>
    <recommendedName>
        <fullName evidence="5">HTH tetR-type domain-containing protein</fullName>
    </recommendedName>
</protein>
<dbReference type="GO" id="GO:0000976">
    <property type="term" value="F:transcription cis-regulatory region binding"/>
    <property type="evidence" value="ECO:0007669"/>
    <property type="project" value="TreeGrafter"/>
</dbReference>
<dbReference type="InterPro" id="IPR009057">
    <property type="entry name" value="Homeodomain-like_sf"/>
</dbReference>
<sequence length="207" mass="23288">MTTRQQAKNARHEKIIDAAYTLFLAQGIGSVQMLEIAKEAGVSNATLFRYFANKAAIILAVMDRFMQDAGRDMQKITTMPLTAYEKLEKMFTYFMATTPEVTQKLVRYLEATEYLAAVEGIEVPSSTTMFSEVVDHIIETGKQDQSFHTTIDLKVAIHTAVTTFSYMNMKIEKDQTLPFAQKSAHFDIQMSALKDMLLRALAPVNPV</sequence>
<evidence type="ECO:0000256" key="2">
    <source>
        <dbReference type="ARBA" id="ARBA00023125"/>
    </source>
</evidence>
<keyword evidence="1" id="KW-0805">Transcription regulation</keyword>